<feature type="transmembrane region" description="Helical" evidence="6">
    <location>
        <begin position="70"/>
        <end position="92"/>
    </location>
</feature>
<proteinExistence type="predicted"/>
<feature type="transmembrane region" description="Helical" evidence="6">
    <location>
        <begin position="132"/>
        <end position="152"/>
    </location>
</feature>
<accession>A0A1D1VUW7</accession>
<dbReference type="EMBL" id="BDGG01000012">
    <property type="protein sequence ID" value="GAV05272.1"/>
    <property type="molecule type" value="Genomic_DNA"/>
</dbReference>
<dbReference type="OrthoDB" id="3936150at2759"/>
<evidence type="ECO:0000313" key="7">
    <source>
        <dbReference type="EMBL" id="GAV05272.1"/>
    </source>
</evidence>
<feature type="transmembrane region" description="Helical" evidence="6">
    <location>
        <begin position="101"/>
        <end position="120"/>
    </location>
</feature>
<evidence type="ECO:0000256" key="2">
    <source>
        <dbReference type="ARBA" id="ARBA00022692"/>
    </source>
</evidence>
<dbReference type="PANTHER" id="PTHR24064">
    <property type="entry name" value="SOLUTE CARRIER FAMILY 22 MEMBER"/>
    <property type="match status" value="1"/>
</dbReference>
<keyword evidence="3 6" id="KW-1133">Transmembrane helix</keyword>
<dbReference type="InterPro" id="IPR036259">
    <property type="entry name" value="MFS_trans_sf"/>
</dbReference>
<protein>
    <recommendedName>
        <fullName evidence="9">Major facilitator superfamily (MFS) profile domain-containing protein</fullName>
    </recommendedName>
</protein>
<feature type="transmembrane region" description="Helical" evidence="6">
    <location>
        <begin position="164"/>
        <end position="186"/>
    </location>
</feature>
<feature type="compositionally biased region" description="Polar residues" evidence="5">
    <location>
        <begin position="248"/>
        <end position="268"/>
    </location>
</feature>
<keyword evidence="8" id="KW-1185">Reference proteome</keyword>
<evidence type="ECO:0008006" key="9">
    <source>
        <dbReference type="Google" id="ProtNLM"/>
    </source>
</evidence>
<gene>
    <name evidence="7" type="primary">RvY_15427</name>
    <name evidence="7" type="synonym">RvY_15427.2</name>
    <name evidence="7" type="ORF">RvY_15427-2</name>
</gene>
<sequence length="268" mass="29335">MNWEMQHELVSIASYMQGQLPDEKPAYTLLDCFRPTGLRRTSICMMYIWFSCGIGYYGLFFATAPLVDNLAINVFINGLLELVPCLISLIVVPQYGRKQPMVIWSFLGGFSCILSCLVRGSEPSMDAGRTALIIIGRMALSGSFCCFLIWTAELYPTVLRGNGIGVCMFALRLGGVLAPQLLSLAFVTFQEFPIILMGIIALGGVVAAYPLAETMNMNLPDTVAEAENFGSKPVRDTRRQRRLPHHGSISTLDGGSVRMSQISQGTGT</sequence>
<dbReference type="SUPFAM" id="SSF103473">
    <property type="entry name" value="MFS general substrate transporter"/>
    <property type="match status" value="1"/>
</dbReference>
<evidence type="ECO:0000256" key="3">
    <source>
        <dbReference type="ARBA" id="ARBA00022989"/>
    </source>
</evidence>
<feature type="transmembrane region" description="Helical" evidence="6">
    <location>
        <begin position="44"/>
        <end position="64"/>
    </location>
</feature>
<reference evidence="7 8" key="1">
    <citation type="journal article" date="2016" name="Nat. Commun.">
        <title>Extremotolerant tardigrade genome and improved radiotolerance of human cultured cells by tardigrade-unique protein.</title>
        <authorList>
            <person name="Hashimoto T."/>
            <person name="Horikawa D.D."/>
            <person name="Saito Y."/>
            <person name="Kuwahara H."/>
            <person name="Kozuka-Hata H."/>
            <person name="Shin-I T."/>
            <person name="Minakuchi Y."/>
            <person name="Ohishi K."/>
            <person name="Motoyama A."/>
            <person name="Aizu T."/>
            <person name="Enomoto A."/>
            <person name="Kondo K."/>
            <person name="Tanaka S."/>
            <person name="Hara Y."/>
            <person name="Koshikawa S."/>
            <person name="Sagara H."/>
            <person name="Miura T."/>
            <person name="Yokobori S."/>
            <person name="Miyagawa K."/>
            <person name="Suzuki Y."/>
            <person name="Kubo T."/>
            <person name="Oyama M."/>
            <person name="Kohara Y."/>
            <person name="Fujiyama A."/>
            <person name="Arakawa K."/>
            <person name="Katayama T."/>
            <person name="Toyoda A."/>
            <person name="Kunieda T."/>
        </authorList>
    </citation>
    <scope>NUCLEOTIDE SEQUENCE [LARGE SCALE GENOMIC DNA]</scope>
    <source>
        <strain evidence="7 8">YOKOZUNA-1</strain>
    </source>
</reference>
<comment type="subcellular location">
    <subcellularLocation>
        <location evidence="1">Membrane</location>
        <topology evidence="1">Multi-pass membrane protein</topology>
    </subcellularLocation>
</comment>
<name>A0A1D1VUW7_RAMVA</name>
<organism evidence="7 8">
    <name type="scientific">Ramazzottius varieornatus</name>
    <name type="common">Water bear</name>
    <name type="synonym">Tardigrade</name>
    <dbReference type="NCBI Taxonomy" id="947166"/>
    <lineage>
        <taxon>Eukaryota</taxon>
        <taxon>Metazoa</taxon>
        <taxon>Ecdysozoa</taxon>
        <taxon>Tardigrada</taxon>
        <taxon>Eutardigrada</taxon>
        <taxon>Parachela</taxon>
        <taxon>Hypsibioidea</taxon>
        <taxon>Ramazzottiidae</taxon>
        <taxon>Ramazzottius</taxon>
    </lineage>
</organism>
<dbReference type="GO" id="GO:0016020">
    <property type="term" value="C:membrane"/>
    <property type="evidence" value="ECO:0007669"/>
    <property type="project" value="UniProtKB-SubCell"/>
</dbReference>
<evidence type="ECO:0000256" key="6">
    <source>
        <dbReference type="SAM" id="Phobius"/>
    </source>
</evidence>
<keyword evidence="4 6" id="KW-0472">Membrane</keyword>
<dbReference type="AlphaFoldDB" id="A0A1D1VUW7"/>
<keyword evidence="2 6" id="KW-0812">Transmembrane</keyword>
<feature type="transmembrane region" description="Helical" evidence="6">
    <location>
        <begin position="192"/>
        <end position="212"/>
    </location>
</feature>
<evidence type="ECO:0000256" key="4">
    <source>
        <dbReference type="ARBA" id="ARBA00023136"/>
    </source>
</evidence>
<dbReference type="STRING" id="947166.A0A1D1VUW7"/>
<evidence type="ECO:0000313" key="8">
    <source>
        <dbReference type="Proteomes" id="UP000186922"/>
    </source>
</evidence>
<evidence type="ECO:0000256" key="1">
    <source>
        <dbReference type="ARBA" id="ARBA00004141"/>
    </source>
</evidence>
<evidence type="ECO:0000256" key="5">
    <source>
        <dbReference type="SAM" id="MobiDB-lite"/>
    </source>
</evidence>
<dbReference type="Gene3D" id="1.20.1250.20">
    <property type="entry name" value="MFS general substrate transporter like domains"/>
    <property type="match status" value="1"/>
</dbReference>
<feature type="region of interest" description="Disordered" evidence="5">
    <location>
        <begin position="230"/>
        <end position="268"/>
    </location>
</feature>
<dbReference type="Proteomes" id="UP000186922">
    <property type="component" value="Unassembled WGS sequence"/>
</dbReference>
<comment type="caution">
    <text evidence="7">The sequence shown here is derived from an EMBL/GenBank/DDBJ whole genome shotgun (WGS) entry which is preliminary data.</text>
</comment>